<dbReference type="Pfam" id="PF04151">
    <property type="entry name" value="PPC"/>
    <property type="match status" value="1"/>
</dbReference>
<name>A0ABS1HDS5_9BACL</name>
<evidence type="ECO:0000313" key="2">
    <source>
        <dbReference type="EMBL" id="MBK3497133.1"/>
    </source>
</evidence>
<feature type="domain" description="Peptidase C-terminal archaeal/bacterial" evidence="1">
    <location>
        <begin position="184"/>
        <end position="251"/>
    </location>
</feature>
<dbReference type="SUPFAM" id="SSF89260">
    <property type="entry name" value="Collagen-binding domain"/>
    <property type="match status" value="1"/>
</dbReference>
<evidence type="ECO:0000259" key="1">
    <source>
        <dbReference type="Pfam" id="PF04151"/>
    </source>
</evidence>
<keyword evidence="3" id="KW-1185">Reference proteome</keyword>
<evidence type="ECO:0000313" key="3">
    <source>
        <dbReference type="Proteomes" id="UP000618943"/>
    </source>
</evidence>
<protein>
    <recommendedName>
        <fullName evidence="1">Peptidase C-terminal archaeal/bacterial domain-containing protein</fullName>
    </recommendedName>
</protein>
<gene>
    <name evidence="2" type="ORF">JFL43_20315</name>
</gene>
<reference evidence="2 3" key="1">
    <citation type="submission" date="2020-12" db="EMBL/GenBank/DDBJ databases">
        <title>YIM B01967 draft genome.</title>
        <authorList>
            <person name="Yan X."/>
        </authorList>
    </citation>
    <scope>NUCLEOTIDE SEQUENCE [LARGE SCALE GENOMIC DNA]</scope>
    <source>
        <strain evidence="2 3">YIM B01967</strain>
    </source>
</reference>
<dbReference type="EMBL" id="JAEOAH010000050">
    <property type="protein sequence ID" value="MBK3497133.1"/>
    <property type="molecule type" value="Genomic_DNA"/>
</dbReference>
<dbReference type="InterPro" id="IPR007280">
    <property type="entry name" value="Peptidase_C_arc/bac"/>
</dbReference>
<dbReference type="Proteomes" id="UP000618943">
    <property type="component" value="Unassembled WGS sequence"/>
</dbReference>
<comment type="caution">
    <text evidence="2">The sequence shown here is derived from an EMBL/GenBank/DDBJ whole genome shotgun (WGS) entry which is preliminary data.</text>
</comment>
<organism evidence="2 3">
    <name type="scientific">Viridibacillus soli</name>
    <dbReference type="NCBI Taxonomy" id="2798301"/>
    <lineage>
        <taxon>Bacteria</taxon>
        <taxon>Bacillati</taxon>
        <taxon>Bacillota</taxon>
        <taxon>Bacilli</taxon>
        <taxon>Bacillales</taxon>
        <taxon>Caryophanaceae</taxon>
        <taxon>Viridibacillus</taxon>
    </lineage>
</organism>
<dbReference type="RefSeq" id="WP_200750436.1">
    <property type="nucleotide sequence ID" value="NZ_JAEOAH010000050.1"/>
</dbReference>
<proteinExistence type="predicted"/>
<sequence>MKMMKYILTLIVMVTICLGFNSELGHAAEEFETIPLNKMLSKTLRIDSKKEGDAMYKVKIPKDGVVTLQLESPKNKEFSLFLLSSVKNTGEIKPNQDSPFISYAFSSKDTEYYKPAMTDTVGVKKGTYYVLASTEGAVKNVKFKVSFKAASNYEKENNNTIKTATPIKLGQAYKADIKLFDMKDYYKITAPKKTNIQITVKKQLKAPFTISLHNSKNQKINNLKMITSNNSLTHTGKVTIEKGTYYINVSSGASLAKLSVPYTIKVDGY</sequence>
<dbReference type="Gene3D" id="2.60.120.380">
    <property type="match status" value="2"/>
</dbReference>
<accession>A0ABS1HDS5</accession>